<evidence type="ECO:0000313" key="14">
    <source>
        <dbReference type="EMBL" id="KAK6638150.1"/>
    </source>
</evidence>
<feature type="binding site" evidence="10">
    <location>
        <position position="39"/>
    </location>
    <ligand>
        <name>ATP</name>
        <dbReference type="ChEBI" id="CHEBI:30616"/>
    </ligand>
</feature>
<dbReference type="InterPro" id="IPR017441">
    <property type="entry name" value="Protein_kinase_ATP_BS"/>
</dbReference>
<name>A0ABR1B8P2_POLSC</name>
<evidence type="ECO:0000256" key="7">
    <source>
        <dbReference type="ARBA" id="ARBA00022840"/>
    </source>
</evidence>
<evidence type="ECO:0000256" key="3">
    <source>
        <dbReference type="ARBA" id="ARBA00022527"/>
    </source>
</evidence>
<dbReference type="PROSITE" id="PS00108">
    <property type="entry name" value="PROTEIN_KINASE_ST"/>
    <property type="match status" value="1"/>
</dbReference>
<dbReference type="Proteomes" id="UP001359485">
    <property type="component" value="Unassembled WGS sequence"/>
</dbReference>
<dbReference type="PROSITE" id="PS50011">
    <property type="entry name" value="PROTEIN_KINASE_DOM"/>
    <property type="match status" value="1"/>
</dbReference>
<dbReference type="SMART" id="SM00220">
    <property type="entry name" value="S_TKc"/>
    <property type="match status" value="1"/>
</dbReference>
<dbReference type="InterPro" id="IPR011009">
    <property type="entry name" value="Kinase-like_dom_sf"/>
</dbReference>
<dbReference type="InterPro" id="IPR028375">
    <property type="entry name" value="KA1/Ssp2_C"/>
</dbReference>
<evidence type="ECO:0000256" key="9">
    <source>
        <dbReference type="ARBA" id="ARBA00048679"/>
    </source>
</evidence>
<dbReference type="SUPFAM" id="SSF56112">
    <property type="entry name" value="Protein kinase-like (PK-like)"/>
    <property type="match status" value="1"/>
</dbReference>
<evidence type="ECO:0000313" key="15">
    <source>
        <dbReference type="Proteomes" id="UP001359485"/>
    </source>
</evidence>
<evidence type="ECO:0000256" key="8">
    <source>
        <dbReference type="ARBA" id="ARBA00047899"/>
    </source>
</evidence>
<dbReference type="PROSITE" id="PS00107">
    <property type="entry name" value="PROTEIN_KINASE_ATP"/>
    <property type="match status" value="1"/>
</dbReference>
<accession>A0ABR1B8P2</accession>
<dbReference type="Gene3D" id="3.30.310.80">
    <property type="entry name" value="Kinase associated domain 1, KA1"/>
    <property type="match status" value="1"/>
</dbReference>
<feature type="domain" description="Protein kinase" evidence="12">
    <location>
        <begin position="10"/>
        <end position="262"/>
    </location>
</feature>
<dbReference type="EMBL" id="JAWJWF010000002">
    <property type="protein sequence ID" value="KAK6638150.1"/>
    <property type="molecule type" value="Genomic_DNA"/>
</dbReference>
<reference evidence="14 15" key="1">
    <citation type="submission" date="2023-09" db="EMBL/GenBank/DDBJ databases">
        <title>Genomes of two closely related lineages of the louse Polyplax serrata with different host specificities.</title>
        <authorList>
            <person name="Martinu J."/>
            <person name="Tarabai H."/>
            <person name="Stefka J."/>
            <person name="Hypsa V."/>
        </authorList>
    </citation>
    <scope>NUCLEOTIDE SEQUENCE [LARGE SCALE GENOMIC DNA]</scope>
    <source>
        <strain evidence="14">98ZLc_SE</strain>
    </source>
</reference>
<feature type="domain" description="KA1" evidence="13">
    <location>
        <begin position="528"/>
        <end position="594"/>
    </location>
</feature>
<dbReference type="PANTHER" id="PTHR24346:SF30">
    <property type="entry name" value="MATERNAL EMBRYONIC LEUCINE ZIPPER KINASE"/>
    <property type="match status" value="1"/>
</dbReference>
<keyword evidence="5 10" id="KW-0547">Nucleotide-binding</keyword>
<protein>
    <recommendedName>
        <fullName evidence="2">non-specific serine/threonine protein kinase</fullName>
        <ecNumber evidence="2">2.7.11.1</ecNumber>
    </recommendedName>
</protein>
<dbReference type="CDD" id="cd14341">
    <property type="entry name" value="UBA_MELK"/>
    <property type="match status" value="1"/>
</dbReference>
<feature type="compositionally biased region" description="Basic residues" evidence="11">
    <location>
        <begin position="391"/>
        <end position="400"/>
    </location>
</feature>
<keyword evidence="7 10" id="KW-0067">ATP-binding</keyword>
<evidence type="ECO:0000256" key="10">
    <source>
        <dbReference type="PROSITE-ProRule" id="PRU10141"/>
    </source>
</evidence>
<evidence type="ECO:0000256" key="1">
    <source>
        <dbReference type="ARBA" id="ARBA00006234"/>
    </source>
</evidence>
<evidence type="ECO:0000256" key="4">
    <source>
        <dbReference type="ARBA" id="ARBA00022679"/>
    </source>
</evidence>
<comment type="catalytic activity">
    <reaction evidence="9">
        <text>L-seryl-[protein] + ATP = O-phospho-L-seryl-[protein] + ADP + H(+)</text>
        <dbReference type="Rhea" id="RHEA:17989"/>
        <dbReference type="Rhea" id="RHEA-COMP:9863"/>
        <dbReference type="Rhea" id="RHEA-COMP:11604"/>
        <dbReference type="ChEBI" id="CHEBI:15378"/>
        <dbReference type="ChEBI" id="CHEBI:29999"/>
        <dbReference type="ChEBI" id="CHEBI:30616"/>
        <dbReference type="ChEBI" id="CHEBI:83421"/>
        <dbReference type="ChEBI" id="CHEBI:456216"/>
        <dbReference type="EC" id="2.7.11.1"/>
    </reaction>
</comment>
<evidence type="ECO:0000256" key="11">
    <source>
        <dbReference type="SAM" id="MobiDB-lite"/>
    </source>
</evidence>
<dbReference type="InterPro" id="IPR008271">
    <property type="entry name" value="Ser/Thr_kinase_AS"/>
</dbReference>
<dbReference type="Gene3D" id="1.10.510.10">
    <property type="entry name" value="Transferase(Phosphotransferase) domain 1"/>
    <property type="match status" value="1"/>
</dbReference>
<dbReference type="PANTHER" id="PTHR24346">
    <property type="entry name" value="MAP/MICROTUBULE AFFINITY-REGULATING KINASE"/>
    <property type="match status" value="1"/>
</dbReference>
<feature type="region of interest" description="Disordered" evidence="11">
    <location>
        <begin position="382"/>
        <end position="431"/>
    </location>
</feature>
<keyword evidence="3" id="KW-0723">Serine/threonine-protein kinase</keyword>
<comment type="similarity">
    <text evidence="1">Belongs to the protein kinase superfamily. CAMK Ser/Thr protein kinase family. SNF1 subfamily.</text>
</comment>
<dbReference type="PROSITE" id="PS50032">
    <property type="entry name" value="KA1"/>
    <property type="match status" value="1"/>
</dbReference>
<keyword evidence="4" id="KW-0808">Transferase</keyword>
<comment type="catalytic activity">
    <reaction evidence="8">
        <text>L-threonyl-[protein] + ATP = O-phospho-L-threonyl-[protein] + ADP + H(+)</text>
        <dbReference type="Rhea" id="RHEA:46608"/>
        <dbReference type="Rhea" id="RHEA-COMP:11060"/>
        <dbReference type="Rhea" id="RHEA-COMP:11605"/>
        <dbReference type="ChEBI" id="CHEBI:15378"/>
        <dbReference type="ChEBI" id="CHEBI:30013"/>
        <dbReference type="ChEBI" id="CHEBI:30616"/>
        <dbReference type="ChEBI" id="CHEBI:61977"/>
        <dbReference type="ChEBI" id="CHEBI:456216"/>
        <dbReference type="EC" id="2.7.11.1"/>
    </reaction>
</comment>
<organism evidence="14 15">
    <name type="scientific">Polyplax serrata</name>
    <name type="common">Common mouse louse</name>
    <dbReference type="NCBI Taxonomy" id="468196"/>
    <lineage>
        <taxon>Eukaryota</taxon>
        <taxon>Metazoa</taxon>
        <taxon>Ecdysozoa</taxon>
        <taxon>Arthropoda</taxon>
        <taxon>Hexapoda</taxon>
        <taxon>Insecta</taxon>
        <taxon>Pterygota</taxon>
        <taxon>Neoptera</taxon>
        <taxon>Paraneoptera</taxon>
        <taxon>Psocodea</taxon>
        <taxon>Troctomorpha</taxon>
        <taxon>Phthiraptera</taxon>
        <taxon>Anoplura</taxon>
        <taxon>Polyplacidae</taxon>
        <taxon>Polyplax</taxon>
    </lineage>
</organism>
<evidence type="ECO:0000259" key="13">
    <source>
        <dbReference type="PROSITE" id="PS50032"/>
    </source>
</evidence>
<sequence length="600" mass="68387">MEYAALHGQYHMEKTIGSGGFAKVKMATHLLTGEKVAIKIMLKQTLMEDLPRVKHEINALKSLSHTNICKLYQIVETSTHYFLIMEYCSGGELFDHIVEKEKLTENEARLFFQQIVSAVSYLHGQGFAHRDLKPENILLDKNHNLKLIDFGLSVKPENGLEACLYTSCGSPNYAAPELIRGEKYFGHEIDIWSLGVLLYALLCGCLPFEDESIQKLYEKILSGCYEEKWWLSSESKALLSSLLQVNARKRITTNKLKTHAWLKKDLGRKEAGHSYPKIEKDFEILKLVSQHFNKAPDEIWDSIQNENYDYIMSTYLILLDKKRSNEPVILKNISTPRKRLLGTCLRQSFEKPKTIDETNDENNIVKRTDTFILKRGTENRASIRNDENRRSTRRNCKRIRSPGIGERNAPEAKRAKNNKTPVLKNHTASNEKTPCSAKRILVGLERSLNKAKVALTPRRRNHNTENAQPTVLYGKDLCNVSSTNSDSPEEILAQLQAALKEKGIVCTQKGFVLKGKLRQQSSDAAKKGTKDQEKLSFELEVCWIPSTTSMKNFTKCKSIDPPQQAVVGIRRRRLRGDSWIYKNICEEVLALTAPRRGKCC</sequence>
<dbReference type="Pfam" id="PF00069">
    <property type="entry name" value="Pkinase"/>
    <property type="match status" value="1"/>
</dbReference>
<keyword evidence="15" id="KW-1185">Reference proteome</keyword>
<keyword evidence="6" id="KW-0418">Kinase</keyword>
<gene>
    <name evidence="14" type="ORF">RUM44_008578</name>
</gene>
<dbReference type="InterPro" id="IPR001772">
    <property type="entry name" value="KA1_dom"/>
</dbReference>
<dbReference type="SUPFAM" id="SSF103243">
    <property type="entry name" value="KA1-like"/>
    <property type="match status" value="1"/>
</dbReference>
<dbReference type="Pfam" id="PF02149">
    <property type="entry name" value="KA1"/>
    <property type="match status" value="1"/>
</dbReference>
<dbReference type="InterPro" id="IPR000719">
    <property type="entry name" value="Prot_kinase_dom"/>
</dbReference>
<evidence type="ECO:0000256" key="2">
    <source>
        <dbReference type="ARBA" id="ARBA00012513"/>
    </source>
</evidence>
<evidence type="ECO:0000259" key="12">
    <source>
        <dbReference type="PROSITE" id="PS50011"/>
    </source>
</evidence>
<dbReference type="EC" id="2.7.11.1" evidence="2"/>
<proteinExistence type="inferred from homology"/>
<evidence type="ECO:0000256" key="6">
    <source>
        <dbReference type="ARBA" id="ARBA00022777"/>
    </source>
</evidence>
<evidence type="ECO:0000256" key="5">
    <source>
        <dbReference type="ARBA" id="ARBA00022741"/>
    </source>
</evidence>
<dbReference type="CDD" id="cd12198">
    <property type="entry name" value="MELK_C"/>
    <property type="match status" value="1"/>
</dbReference>
<comment type="caution">
    <text evidence="14">The sequence shown here is derived from an EMBL/GenBank/DDBJ whole genome shotgun (WGS) entry which is preliminary data.</text>
</comment>